<feature type="transmembrane region" description="Helical" evidence="1">
    <location>
        <begin position="130"/>
        <end position="147"/>
    </location>
</feature>
<keyword evidence="3" id="KW-1185">Reference proteome</keyword>
<keyword evidence="1" id="KW-1133">Transmembrane helix</keyword>
<dbReference type="KEGG" id="mant:BHD05_08050"/>
<accession>A0A7L5AHS2</accession>
<feature type="transmembrane region" description="Helical" evidence="1">
    <location>
        <begin position="71"/>
        <end position="90"/>
    </location>
</feature>
<gene>
    <name evidence="2" type="ORF">BHD05_08050</name>
</gene>
<feature type="transmembrane region" description="Helical" evidence="1">
    <location>
        <begin position="30"/>
        <end position="51"/>
    </location>
</feature>
<feature type="transmembrane region" description="Helical" evidence="1">
    <location>
        <begin position="102"/>
        <end position="124"/>
    </location>
</feature>
<feature type="transmembrane region" description="Helical" evidence="1">
    <location>
        <begin position="234"/>
        <end position="254"/>
    </location>
</feature>
<evidence type="ECO:0000313" key="2">
    <source>
        <dbReference type="EMBL" id="QHO69596.1"/>
    </source>
</evidence>
<name>A0A7L5AHS2_9MICO</name>
<protein>
    <submittedName>
        <fullName evidence="2">Uncharacterized protein</fullName>
    </submittedName>
</protein>
<evidence type="ECO:0000256" key="1">
    <source>
        <dbReference type="SAM" id="Phobius"/>
    </source>
</evidence>
<feature type="transmembrane region" description="Helical" evidence="1">
    <location>
        <begin position="313"/>
        <end position="330"/>
    </location>
</feature>
<reference evidence="2 3" key="1">
    <citation type="submission" date="2016-09" db="EMBL/GenBank/DDBJ databases">
        <title>Complete genome sequence of microbes from the polar regions.</title>
        <authorList>
            <person name="Liao L."/>
            <person name="Chen B."/>
        </authorList>
    </citation>
    <scope>NUCLEOTIDE SEQUENCE [LARGE SCALE GENOMIC DNA]</scope>
    <source>
        <strain evidence="2 3">ZS314</strain>
    </source>
</reference>
<sequence>MVMAGVAPALTLLGVIALFRERRLITPPRALVVLVTLLAALVLAALTQLSWAQGFRLADANQPQTGLAGALGVLFVIAWAVGAVGIGLLVDGAFGGAGLPSAARVPLAAIAGILIAPALGVGLINPATSTIIAGGVALVALGTLNGQRNRTSPVPARAIRARSTDVRGAVRLLAALSAAVGVVGVVYALTGAGWSDGAADGTIAMAQGITILLASAIPLLAAFALSAPQRHGTAAVWGPTSLIVLEVTAVAVAYQDAPVSQEMAPWLGVSAALGGGAIAWWTIPRLRGPLGRRIAVGLAFGGGYAALFGTTVVPLLAFLVPVAALILAFLRARPTRPKILSAGQTPLPVQNA</sequence>
<evidence type="ECO:0000313" key="3">
    <source>
        <dbReference type="Proteomes" id="UP000464507"/>
    </source>
</evidence>
<organism evidence="2 3">
    <name type="scientific">Marisediminicola antarctica</name>
    <dbReference type="NCBI Taxonomy" id="674079"/>
    <lineage>
        <taxon>Bacteria</taxon>
        <taxon>Bacillati</taxon>
        <taxon>Actinomycetota</taxon>
        <taxon>Actinomycetes</taxon>
        <taxon>Micrococcales</taxon>
        <taxon>Microbacteriaceae</taxon>
        <taxon>Marisediminicola</taxon>
    </lineage>
</organism>
<feature type="transmembrane region" description="Helical" evidence="1">
    <location>
        <begin position="202"/>
        <end position="227"/>
    </location>
</feature>
<keyword evidence="1" id="KW-0812">Transmembrane</keyword>
<feature type="transmembrane region" description="Helical" evidence="1">
    <location>
        <begin position="168"/>
        <end position="190"/>
    </location>
</feature>
<dbReference type="Proteomes" id="UP000464507">
    <property type="component" value="Chromosome"/>
</dbReference>
<dbReference type="EMBL" id="CP017146">
    <property type="protein sequence ID" value="QHO69596.1"/>
    <property type="molecule type" value="Genomic_DNA"/>
</dbReference>
<keyword evidence="1" id="KW-0472">Membrane</keyword>
<proteinExistence type="predicted"/>
<feature type="transmembrane region" description="Helical" evidence="1">
    <location>
        <begin position="266"/>
        <end position="283"/>
    </location>
</feature>
<dbReference type="AlphaFoldDB" id="A0A7L5AHS2"/>